<comment type="caution">
    <text evidence="3">The sequence shown here is derived from an EMBL/GenBank/DDBJ whole genome shotgun (WGS) entry which is preliminary data.</text>
</comment>
<dbReference type="Proteomes" id="UP000244722">
    <property type="component" value="Unassembled WGS sequence"/>
</dbReference>
<feature type="compositionally biased region" description="Acidic residues" evidence="1">
    <location>
        <begin position="88"/>
        <end position="107"/>
    </location>
</feature>
<dbReference type="EMBL" id="NESQ01000413">
    <property type="protein sequence ID" value="PUU73093.1"/>
    <property type="molecule type" value="Genomic_DNA"/>
</dbReference>
<evidence type="ECO:0000259" key="2">
    <source>
        <dbReference type="Pfam" id="PF13259"/>
    </source>
</evidence>
<evidence type="ECO:0000313" key="3">
    <source>
        <dbReference type="EMBL" id="PUU73093.1"/>
    </source>
</evidence>
<organism evidence="3 4">
    <name type="scientific">Tuber borchii</name>
    <name type="common">White truffle</name>
    <dbReference type="NCBI Taxonomy" id="42251"/>
    <lineage>
        <taxon>Eukaryota</taxon>
        <taxon>Fungi</taxon>
        <taxon>Dikarya</taxon>
        <taxon>Ascomycota</taxon>
        <taxon>Pezizomycotina</taxon>
        <taxon>Pezizomycetes</taxon>
        <taxon>Pezizales</taxon>
        <taxon>Tuberaceae</taxon>
        <taxon>Tuber</taxon>
    </lineage>
</organism>
<dbReference type="AlphaFoldDB" id="A0A2T6ZC88"/>
<sequence>KEHTMPSLPKKSVRIAPDTTLSKTERSEALHQVRAILDSVSTDWVFTPPPPPTFGQTSKFALQRSGSLGSWRPSTANSPPATPCTSDSDSEDAGSDSSLDLDLELEDSFGTSSYRRALTPPPRPKRARRRDAKALKEGVWRRREDDSDVDALNIVKRESESGKYPFESPDDVPTPEKLRERMKREMEAEMTWNDGLRLFVARRDAWSGAVGDEVPVRESRFKDNLLTSMVTPQAYPQIYGRVVCEGATPPVPIALPHMINALVEGWQHDDMWPPKPSRPEPSMRKKKTGGGIKKLMGIS</sequence>
<dbReference type="PANTHER" id="PTHR28065">
    <property type="entry name" value="FREQUENIN"/>
    <property type="match status" value="1"/>
</dbReference>
<keyword evidence="4" id="KW-1185">Reference proteome</keyword>
<dbReference type="InterPro" id="IPR025124">
    <property type="entry name" value="Gag1-like_clamp"/>
</dbReference>
<feature type="region of interest" description="Disordered" evidence="1">
    <location>
        <begin position="271"/>
        <end position="299"/>
    </location>
</feature>
<evidence type="ECO:0000256" key="1">
    <source>
        <dbReference type="SAM" id="MobiDB-lite"/>
    </source>
</evidence>
<dbReference type="STRING" id="42251.A0A2T6ZC88"/>
<dbReference type="InterPro" id="IPR053274">
    <property type="entry name" value="Fluconazole_resistance"/>
</dbReference>
<protein>
    <recommendedName>
        <fullName evidence="2">Gag1-like clamp domain-containing protein</fullName>
    </recommendedName>
</protein>
<feature type="compositionally biased region" description="Basic and acidic residues" evidence="1">
    <location>
        <begin position="132"/>
        <end position="142"/>
    </location>
</feature>
<feature type="region of interest" description="Disordered" evidence="1">
    <location>
        <begin position="1"/>
        <end position="27"/>
    </location>
</feature>
<feature type="non-terminal residue" evidence="3">
    <location>
        <position position="1"/>
    </location>
</feature>
<dbReference type="OrthoDB" id="5422958at2759"/>
<proteinExistence type="predicted"/>
<name>A0A2T6ZC88_TUBBO</name>
<dbReference type="Pfam" id="PF13259">
    <property type="entry name" value="clamp_Gag1-like"/>
    <property type="match status" value="1"/>
</dbReference>
<gene>
    <name evidence="3" type="ORF">B9Z19DRAFT_1006055</name>
</gene>
<accession>A0A2T6ZC88</accession>
<reference evidence="3 4" key="1">
    <citation type="submission" date="2017-04" db="EMBL/GenBank/DDBJ databases">
        <title>Draft genome sequence of Tuber borchii Vittad., a whitish edible truffle.</title>
        <authorList>
            <consortium name="DOE Joint Genome Institute"/>
            <person name="Murat C."/>
            <person name="Kuo A."/>
            <person name="Barry K.W."/>
            <person name="Clum A."/>
            <person name="Dockter R.B."/>
            <person name="Fauchery L."/>
            <person name="Iotti M."/>
            <person name="Kohler A."/>
            <person name="Labutti K."/>
            <person name="Lindquist E.A."/>
            <person name="Lipzen A."/>
            <person name="Ohm R.A."/>
            <person name="Wang M."/>
            <person name="Grigoriev I.V."/>
            <person name="Zambonelli A."/>
            <person name="Martin F.M."/>
        </authorList>
    </citation>
    <scope>NUCLEOTIDE SEQUENCE [LARGE SCALE GENOMIC DNA]</scope>
    <source>
        <strain evidence="3 4">Tbo3840</strain>
    </source>
</reference>
<feature type="compositionally biased region" description="Polar residues" evidence="1">
    <location>
        <begin position="55"/>
        <end position="85"/>
    </location>
</feature>
<feature type="compositionally biased region" description="Basic and acidic residues" evidence="1">
    <location>
        <begin position="271"/>
        <end position="283"/>
    </location>
</feature>
<feature type="region of interest" description="Disordered" evidence="1">
    <location>
        <begin position="42"/>
        <end position="142"/>
    </location>
</feature>
<evidence type="ECO:0000313" key="4">
    <source>
        <dbReference type="Proteomes" id="UP000244722"/>
    </source>
</evidence>
<dbReference type="PANTHER" id="PTHR28065:SF1">
    <property type="entry name" value="DUF4050 DOMAIN-CONTAINING PROTEIN"/>
    <property type="match status" value="1"/>
</dbReference>
<feature type="domain" description="Gag1-like clamp" evidence="2">
    <location>
        <begin position="168"/>
        <end position="273"/>
    </location>
</feature>